<name>M3XWN2_MUSPF</name>
<dbReference type="EMBL" id="AEYP01030056">
    <property type="status" value="NOT_ANNOTATED_CDS"/>
    <property type="molecule type" value="Genomic_DNA"/>
</dbReference>
<organism evidence="2">
    <name type="scientific">Mustela putorius furo</name>
    <name type="common">European domestic ferret</name>
    <name type="synonym">Mustela furo</name>
    <dbReference type="NCBI Taxonomy" id="9669"/>
    <lineage>
        <taxon>Eukaryota</taxon>
        <taxon>Metazoa</taxon>
        <taxon>Chordata</taxon>
        <taxon>Craniata</taxon>
        <taxon>Vertebrata</taxon>
        <taxon>Euteleostomi</taxon>
        <taxon>Mammalia</taxon>
        <taxon>Eutheria</taxon>
        <taxon>Laurasiatheria</taxon>
        <taxon>Carnivora</taxon>
        <taxon>Caniformia</taxon>
        <taxon>Musteloidea</taxon>
        <taxon>Mustelidae</taxon>
        <taxon>Mustelinae</taxon>
        <taxon>Mustela</taxon>
    </lineage>
</organism>
<feature type="region of interest" description="Disordered" evidence="1">
    <location>
        <begin position="1"/>
        <end position="99"/>
    </location>
</feature>
<evidence type="ECO:0000313" key="2">
    <source>
        <dbReference type="Ensembl" id="ENSMPUP00000003482.1"/>
    </source>
</evidence>
<dbReference type="HOGENOM" id="CLU_2084075_0_0_1"/>
<dbReference type="Ensembl" id="ENSMPUT00000003549.1">
    <property type="protein sequence ID" value="ENSMPUP00000003482.1"/>
    <property type="gene ID" value="ENSMPUG00000003512.1"/>
</dbReference>
<proteinExistence type="predicted"/>
<sequence length="117" mass="12452">MMCRNRDSKLISGRAPADPSTPFGTCGRGARGALRSEEGGRCGAIPGLASTRDGRGQQRTAVHPPRTLHPRPAWGRSPAFVPRLNAAPPRRGSGPSRVSCPCRWQIKMEAPSILASV</sequence>
<accession>M3XWN2</accession>
<reference evidence="2" key="1">
    <citation type="submission" date="2024-06" db="UniProtKB">
        <authorList>
            <consortium name="Ensembl"/>
        </authorList>
    </citation>
    <scope>IDENTIFICATION</scope>
</reference>
<evidence type="ECO:0000256" key="1">
    <source>
        <dbReference type="SAM" id="MobiDB-lite"/>
    </source>
</evidence>
<dbReference type="InParanoid" id="M3XWN2"/>
<dbReference type="AlphaFoldDB" id="M3XWN2"/>
<protein>
    <submittedName>
        <fullName evidence="2">Uncharacterized protein</fullName>
    </submittedName>
</protein>